<dbReference type="InParanoid" id="A0A3Q1FFI3"/>
<protein>
    <submittedName>
        <fullName evidence="7">Acyl-CoA dehydrogenase family member 9, mitochondrial-like</fullName>
    </submittedName>
</protein>
<evidence type="ECO:0000313" key="8">
    <source>
        <dbReference type="Proteomes" id="UP000257200"/>
    </source>
</evidence>
<accession>A0A3Q1FFI3</accession>
<dbReference type="STRING" id="80966.ENSAPOP00000014647"/>
<keyword evidence="3" id="KW-0285">Flavoprotein</keyword>
<dbReference type="FunFam" id="1.10.540.10:FF:000001">
    <property type="entry name" value="Very long-chain-specific acyl-CoA dehydrogenase, mitochondrial"/>
    <property type="match status" value="1"/>
</dbReference>
<keyword evidence="5" id="KW-0560">Oxidoreductase</keyword>
<comment type="cofactor">
    <cofactor evidence="1">
        <name>FAD</name>
        <dbReference type="ChEBI" id="CHEBI:57692"/>
    </cofactor>
</comment>
<dbReference type="InterPro" id="IPR037069">
    <property type="entry name" value="AcylCoA_DH/ox_N_sf"/>
</dbReference>
<evidence type="ECO:0000256" key="2">
    <source>
        <dbReference type="ARBA" id="ARBA00009347"/>
    </source>
</evidence>
<dbReference type="GO" id="GO:0003995">
    <property type="term" value="F:acyl-CoA dehydrogenase activity"/>
    <property type="evidence" value="ECO:0007669"/>
    <property type="project" value="TreeGrafter"/>
</dbReference>
<dbReference type="GO" id="GO:0050660">
    <property type="term" value="F:flavin adenine dinucleotide binding"/>
    <property type="evidence" value="ECO:0007669"/>
    <property type="project" value="InterPro"/>
</dbReference>
<evidence type="ECO:0000313" key="7">
    <source>
        <dbReference type="Ensembl" id="ENSAPOP00000014647.1"/>
    </source>
</evidence>
<dbReference type="Gene3D" id="1.10.540.10">
    <property type="entry name" value="Acyl-CoA dehydrogenase/oxidase, N-terminal domain"/>
    <property type="match status" value="1"/>
</dbReference>
<dbReference type="Ensembl" id="ENSAPOT00000023121.1">
    <property type="protein sequence ID" value="ENSAPOP00000014647.1"/>
    <property type="gene ID" value="ENSAPOG00000017557.1"/>
</dbReference>
<reference evidence="7" key="1">
    <citation type="submission" date="2025-08" db="UniProtKB">
        <authorList>
            <consortium name="Ensembl"/>
        </authorList>
    </citation>
    <scope>IDENTIFICATION</scope>
</reference>
<name>A0A3Q1FFI3_9TELE</name>
<evidence type="ECO:0000256" key="1">
    <source>
        <dbReference type="ARBA" id="ARBA00001974"/>
    </source>
</evidence>
<reference evidence="7" key="2">
    <citation type="submission" date="2025-09" db="UniProtKB">
        <authorList>
            <consortium name="Ensembl"/>
        </authorList>
    </citation>
    <scope>IDENTIFICATION</scope>
</reference>
<evidence type="ECO:0000256" key="3">
    <source>
        <dbReference type="ARBA" id="ARBA00022630"/>
    </source>
</evidence>
<dbReference type="Pfam" id="PF02771">
    <property type="entry name" value="Acyl-CoA_dh_N"/>
    <property type="match status" value="1"/>
</dbReference>
<proteinExistence type="inferred from homology"/>
<evidence type="ECO:0000256" key="5">
    <source>
        <dbReference type="ARBA" id="ARBA00023002"/>
    </source>
</evidence>
<keyword evidence="4" id="KW-0274">FAD</keyword>
<evidence type="ECO:0000259" key="6">
    <source>
        <dbReference type="Pfam" id="PF02771"/>
    </source>
</evidence>
<evidence type="ECO:0000256" key="4">
    <source>
        <dbReference type="ARBA" id="ARBA00022827"/>
    </source>
</evidence>
<sequence>MINVNRLFVLSRSFGVGKRLLAARVRHVGREATLLQLRRSFKIHSRNLAYAKDLFLGQVNKVFPYPEIGNEELEEINQLVAPVERFFTEDVDSAKIDRDAKIPPETLNGLKELGLFGIMVPEEYGGLGLSNTMYARLAEIISLDGSIAVTLAAHQAIGLKVRMN</sequence>
<organism evidence="7 8">
    <name type="scientific">Acanthochromis polyacanthus</name>
    <name type="common">spiny chromis</name>
    <dbReference type="NCBI Taxonomy" id="80966"/>
    <lineage>
        <taxon>Eukaryota</taxon>
        <taxon>Metazoa</taxon>
        <taxon>Chordata</taxon>
        <taxon>Craniata</taxon>
        <taxon>Vertebrata</taxon>
        <taxon>Euteleostomi</taxon>
        <taxon>Actinopterygii</taxon>
        <taxon>Neopterygii</taxon>
        <taxon>Teleostei</taxon>
        <taxon>Neoteleostei</taxon>
        <taxon>Acanthomorphata</taxon>
        <taxon>Ovalentaria</taxon>
        <taxon>Pomacentridae</taxon>
        <taxon>Acanthochromis</taxon>
    </lineage>
</organism>
<dbReference type="Proteomes" id="UP000257200">
    <property type="component" value="Unplaced"/>
</dbReference>
<dbReference type="GeneTree" id="ENSGT00940000157312"/>
<dbReference type="PANTHER" id="PTHR43884">
    <property type="entry name" value="ACYL-COA DEHYDROGENASE"/>
    <property type="match status" value="1"/>
</dbReference>
<feature type="domain" description="Acyl-CoA dehydrogenase/oxidase N-terminal" evidence="6">
    <location>
        <begin position="74"/>
        <end position="159"/>
    </location>
</feature>
<comment type="similarity">
    <text evidence="2">Belongs to the acyl-CoA dehydrogenase family.</text>
</comment>
<dbReference type="AlphaFoldDB" id="A0A3Q1FFI3"/>
<dbReference type="InterPro" id="IPR009100">
    <property type="entry name" value="AcylCoA_DH/oxidase_NM_dom_sf"/>
</dbReference>
<keyword evidence="8" id="KW-1185">Reference proteome</keyword>
<dbReference type="InterPro" id="IPR013786">
    <property type="entry name" value="AcylCoA_DH/ox_N"/>
</dbReference>
<dbReference type="SUPFAM" id="SSF56645">
    <property type="entry name" value="Acyl-CoA dehydrogenase NM domain-like"/>
    <property type="match status" value="1"/>
</dbReference>
<dbReference type="PANTHER" id="PTHR43884:SF9">
    <property type="entry name" value="COMPLEX I ASSEMBLY FACTOR ACAD9, MITOCHONDRIAL"/>
    <property type="match status" value="1"/>
</dbReference>